<dbReference type="OMA" id="WAMQTTP"/>
<dbReference type="InterPro" id="IPR036397">
    <property type="entry name" value="RNaseH_sf"/>
</dbReference>
<dbReference type="KEGG" id="mus:103988640"/>
<dbReference type="AlphaFoldDB" id="A0A804JJ05"/>
<dbReference type="GO" id="GO:0003676">
    <property type="term" value="F:nucleic acid binding"/>
    <property type="evidence" value="ECO:0007669"/>
    <property type="project" value="InterPro"/>
</dbReference>
<evidence type="ECO:0000313" key="1">
    <source>
        <dbReference type="EnsemblPlants" id="Ma06_p22000.1"/>
    </source>
</evidence>
<organism evidence="1 2">
    <name type="scientific">Musa acuminata subsp. malaccensis</name>
    <name type="common">Wild banana</name>
    <name type="synonym">Musa malaccensis</name>
    <dbReference type="NCBI Taxonomy" id="214687"/>
    <lineage>
        <taxon>Eukaryota</taxon>
        <taxon>Viridiplantae</taxon>
        <taxon>Streptophyta</taxon>
        <taxon>Embryophyta</taxon>
        <taxon>Tracheophyta</taxon>
        <taxon>Spermatophyta</taxon>
        <taxon>Magnoliopsida</taxon>
        <taxon>Liliopsida</taxon>
        <taxon>Zingiberales</taxon>
        <taxon>Musaceae</taxon>
        <taxon>Musa</taxon>
    </lineage>
</organism>
<dbReference type="InParanoid" id="A0A804JJ05"/>
<dbReference type="EnsemblPlants" id="Ma06_t22000.1">
    <property type="protein sequence ID" value="Ma06_p22000.1"/>
    <property type="gene ID" value="Ma06_g22000"/>
</dbReference>
<name>A0A804JJ05_MUSAM</name>
<sequence>MNQAILEGLKRRILGVHGAWVDELPSVLWAMQTTPKTTPRESPFSLAFGTKAVLPPEMVFPILRTSNYERGHSKEGLHANLDLLEERRARAHLRALAYKKATARIYNRRVRPRPIQVRDLVLRRAEVSNPT</sequence>
<dbReference type="PANTHER" id="PTHR48475:SF2">
    <property type="entry name" value="RIBONUCLEASE H"/>
    <property type="match status" value="1"/>
</dbReference>
<dbReference type="Proteomes" id="UP000012960">
    <property type="component" value="Unplaced"/>
</dbReference>
<dbReference type="Gene3D" id="3.30.420.10">
    <property type="entry name" value="Ribonuclease H-like superfamily/Ribonuclease H"/>
    <property type="match status" value="1"/>
</dbReference>
<protein>
    <submittedName>
        <fullName evidence="1">Uncharacterized protein</fullName>
    </submittedName>
</protein>
<dbReference type="OrthoDB" id="1934939at2759"/>
<proteinExistence type="predicted"/>
<dbReference type="PANTHER" id="PTHR48475">
    <property type="entry name" value="RIBONUCLEASE H"/>
    <property type="match status" value="1"/>
</dbReference>
<evidence type="ECO:0000313" key="2">
    <source>
        <dbReference type="Proteomes" id="UP000012960"/>
    </source>
</evidence>
<dbReference type="Gramene" id="Ma06_t22000.1">
    <property type="protein sequence ID" value="Ma06_p22000.1"/>
    <property type="gene ID" value="Ma06_g22000"/>
</dbReference>
<accession>A0A804JJ05</accession>
<keyword evidence="2" id="KW-1185">Reference proteome</keyword>
<reference evidence="1" key="1">
    <citation type="submission" date="2021-05" db="UniProtKB">
        <authorList>
            <consortium name="EnsemblPlants"/>
        </authorList>
    </citation>
    <scope>IDENTIFICATION</scope>
    <source>
        <strain evidence="1">subsp. malaccensis</strain>
    </source>
</reference>
<dbReference type="GeneID" id="103988640"/>